<dbReference type="NCBIfam" id="TIGR00482">
    <property type="entry name" value="nicotinate (nicotinamide) nucleotide adenylyltransferase"/>
    <property type="match status" value="1"/>
</dbReference>
<dbReference type="PANTHER" id="PTHR39321">
    <property type="entry name" value="NICOTINATE-NUCLEOTIDE ADENYLYLTRANSFERASE-RELATED"/>
    <property type="match status" value="1"/>
</dbReference>
<gene>
    <name evidence="10" type="primary">nadD</name>
    <name evidence="12" type="ORF">HR057_00585</name>
</gene>
<keyword evidence="8 10" id="KW-0520">NAD</keyword>
<dbReference type="CDD" id="cd02165">
    <property type="entry name" value="NMNAT"/>
    <property type="match status" value="1"/>
</dbReference>
<evidence type="ECO:0000256" key="6">
    <source>
        <dbReference type="ARBA" id="ARBA00022741"/>
    </source>
</evidence>
<organism evidence="12 13">
    <name type="scientific">Calidifontibacillus erzurumensis</name>
    <dbReference type="NCBI Taxonomy" id="2741433"/>
    <lineage>
        <taxon>Bacteria</taxon>
        <taxon>Bacillati</taxon>
        <taxon>Bacillota</taxon>
        <taxon>Bacilli</taxon>
        <taxon>Bacillales</taxon>
        <taxon>Bacillaceae</taxon>
        <taxon>Calidifontibacillus/Schinkia group</taxon>
        <taxon>Calidifontibacillus</taxon>
    </lineage>
</organism>
<evidence type="ECO:0000256" key="2">
    <source>
        <dbReference type="ARBA" id="ARBA00005019"/>
    </source>
</evidence>
<keyword evidence="4 10" id="KW-0808">Transferase</keyword>
<dbReference type="InterPro" id="IPR005248">
    <property type="entry name" value="NadD/NMNAT"/>
</dbReference>
<evidence type="ECO:0000256" key="7">
    <source>
        <dbReference type="ARBA" id="ARBA00022840"/>
    </source>
</evidence>
<dbReference type="NCBIfam" id="TIGR00125">
    <property type="entry name" value="cyt_tran_rel"/>
    <property type="match status" value="1"/>
</dbReference>
<keyword evidence="13" id="KW-1185">Reference proteome</keyword>
<dbReference type="AlphaFoldDB" id="A0A8J8KA36"/>
<protein>
    <recommendedName>
        <fullName evidence="10">Probable nicotinate-nucleotide adenylyltransferase</fullName>
        <ecNumber evidence="10">2.7.7.18</ecNumber>
    </recommendedName>
    <alternativeName>
        <fullName evidence="10">Deamido-NAD(+) diphosphorylase</fullName>
    </alternativeName>
    <alternativeName>
        <fullName evidence="10">Deamido-NAD(+) pyrophosphorylase</fullName>
    </alternativeName>
    <alternativeName>
        <fullName evidence="10">Nicotinate mononucleotide adenylyltransferase</fullName>
        <shortName evidence="10">NaMN adenylyltransferase</shortName>
    </alternativeName>
</protein>
<dbReference type="UniPathway" id="UPA00253">
    <property type="reaction ID" value="UER00332"/>
</dbReference>
<dbReference type="Gene3D" id="3.40.50.620">
    <property type="entry name" value="HUPs"/>
    <property type="match status" value="1"/>
</dbReference>
<reference evidence="12" key="1">
    <citation type="submission" date="2020-06" db="EMBL/GenBank/DDBJ databases">
        <title>A novel thermopfilic bacterium from Erzurum, Turkey.</title>
        <authorList>
            <person name="Adiguzel A."/>
            <person name="Ay H."/>
            <person name="Baltaci M.O."/>
        </authorList>
    </citation>
    <scope>NUCLEOTIDE SEQUENCE</scope>
    <source>
        <strain evidence="12">P2</strain>
    </source>
</reference>
<dbReference type="GO" id="GO:0004515">
    <property type="term" value="F:nicotinate-nucleotide adenylyltransferase activity"/>
    <property type="evidence" value="ECO:0007669"/>
    <property type="project" value="UniProtKB-UniRule"/>
</dbReference>
<evidence type="ECO:0000313" key="13">
    <source>
        <dbReference type="Proteomes" id="UP000625804"/>
    </source>
</evidence>
<keyword evidence="3 10" id="KW-0662">Pyridine nucleotide biosynthesis</keyword>
<dbReference type="RefSeq" id="WP_173729458.1">
    <property type="nucleotide sequence ID" value="NZ_JABTTE010000001.1"/>
</dbReference>
<evidence type="ECO:0000256" key="10">
    <source>
        <dbReference type="HAMAP-Rule" id="MF_00244"/>
    </source>
</evidence>
<dbReference type="EC" id="2.7.7.18" evidence="10"/>
<evidence type="ECO:0000259" key="11">
    <source>
        <dbReference type="Pfam" id="PF01467"/>
    </source>
</evidence>
<keyword evidence="6 10" id="KW-0547">Nucleotide-binding</keyword>
<evidence type="ECO:0000256" key="1">
    <source>
        <dbReference type="ARBA" id="ARBA00002324"/>
    </source>
</evidence>
<proteinExistence type="inferred from homology"/>
<dbReference type="NCBIfam" id="NF000841">
    <property type="entry name" value="PRK00071.1-4"/>
    <property type="match status" value="1"/>
</dbReference>
<dbReference type="GO" id="GO:0009435">
    <property type="term" value="P:NAD+ biosynthetic process"/>
    <property type="evidence" value="ECO:0007669"/>
    <property type="project" value="UniProtKB-UniRule"/>
</dbReference>
<dbReference type="InterPro" id="IPR004821">
    <property type="entry name" value="Cyt_trans-like"/>
</dbReference>
<evidence type="ECO:0000256" key="8">
    <source>
        <dbReference type="ARBA" id="ARBA00023027"/>
    </source>
</evidence>
<keyword evidence="7 10" id="KW-0067">ATP-binding</keyword>
<comment type="function">
    <text evidence="1 10">Catalyzes the reversible adenylation of nicotinate mononucleotide (NaMN) to nicotinic acid adenine dinucleotide (NaAD).</text>
</comment>
<keyword evidence="5 10" id="KW-0548">Nucleotidyltransferase</keyword>
<evidence type="ECO:0000256" key="9">
    <source>
        <dbReference type="ARBA" id="ARBA00048721"/>
    </source>
</evidence>
<accession>A0A8J8KA36</accession>
<comment type="pathway">
    <text evidence="2 10">Cofactor biosynthesis; NAD(+) biosynthesis; deamido-NAD(+) from nicotinate D-ribonucleotide: step 1/1.</text>
</comment>
<dbReference type="EMBL" id="JABTTE010000001">
    <property type="protein sequence ID" value="NSL50257.1"/>
    <property type="molecule type" value="Genomic_DNA"/>
</dbReference>
<comment type="catalytic activity">
    <reaction evidence="9 10">
        <text>nicotinate beta-D-ribonucleotide + ATP + H(+) = deamido-NAD(+) + diphosphate</text>
        <dbReference type="Rhea" id="RHEA:22860"/>
        <dbReference type="ChEBI" id="CHEBI:15378"/>
        <dbReference type="ChEBI" id="CHEBI:30616"/>
        <dbReference type="ChEBI" id="CHEBI:33019"/>
        <dbReference type="ChEBI" id="CHEBI:57502"/>
        <dbReference type="ChEBI" id="CHEBI:58437"/>
        <dbReference type="EC" id="2.7.7.18"/>
    </reaction>
</comment>
<evidence type="ECO:0000256" key="5">
    <source>
        <dbReference type="ARBA" id="ARBA00022695"/>
    </source>
</evidence>
<dbReference type="HAMAP" id="MF_00244">
    <property type="entry name" value="NaMN_adenylyltr"/>
    <property type="match status" value="1"/>
</dbReference>
<dbReference type="Pfam" id="PF01467">
    <property type="entry name" value="CTP_transf_like"/>
    <property type="match status" value="1"/>
</dbReference>
<feature type="domain" description="Cytidyltransferase-like" evidence="11">
    <location>
        <begin position="6"/>
        <end position="161"/>
    </location>
</feature>
<sequence>MKKVGILGGTFDPPHNGHLIIAQEVLSVLKLDEIWFMPNNIPPHKGKVVTKGEDRLEMVKQAIFDNENFKAEPIELERPGPSYTYDTMIILKERYPDIDFYFIIGADMVEYLPKWYRINDLMKHVHFVGVKRPGYEITSTFEIIEVEVPEFNISSSQLRRRFRTKQNTRYYLPDQVRHYIEEKNLYGSTESTSNCKKTIDG</sequence>
<comment type="caution">
    <text evidence="12">The sequence shown here is derived from an EMBL/GenBank/DDBJ whole genome shotgun (WGS) entry which is preliminary data.</text>
</comment>
<dbReference type="NCBIfam" id="NF000840">
    <property type="entry name" value="PRK00071.1-3"/>
    <property type="match status" value="1"/>
</dbReference>
<name>A0A8J8KA36_9BACI</name>
<dbReference type="GO" id="GO:0005524">
    <property type="term" value="F:ATP binding"/>
    <property type="evidence" value="ECO:0007669"/>
    <property type="project" value="UniProtKB-KW"/>
</dbReference>
<comment type="similarity">
    <text evidence="10">Belongs to the NadD family.</text>
</comment>
<evidence type="ECO:0000256" key="3">
    <source>
        <dbReference type="ARBA" id="ARBA00022642"/>
    </source>
</evidence>
<dbReference type="InterPro" id="IPR014729">
    <property type="entry name" value="Rossmann-like_a/b/a_fold"/>
</dbReference>
<evidence type="ECO:0000313" key="12">
    <source>
        <dbReference type="EMBL" id="NSL50257.1"/>
    </source>
</evidence>
<dbReference type="SUPFAM" id="SSF52374">
    <property type="entry name" value="Nucleotidylyl transferase"/>
    <property type="match status" value="1"/>
</dbReference>
<dbReference type="Proteomes" id="UP000625804">
    <property type="component" value="Unassembled WGS sequence"/>
</dbReference>
<dbReference type="PANTHER" id="PTHR39321:SF3">
    <property type="entry name" value="PHOSPHOPANTETHEINE ADENYLYLTRANSFERASE"/>
    <property type="match status" value="1"/>
</dbReference>
<evidence type="ECO:0000256" key="4">
    <source>
        <dbReference type="ARBA" id="ARBA00022679"/>
    </source>
</evidence>